<evidence type="ECO:0000313" key="2">
    <source>
        <dbReference type="EMBL" id="RMA57804.1"/>
    </source>
</evidence>
<reference evidence="2 3" key="1">
    <citation type="submission" date="2018-10" db="EMBL/GenBank/DDBJ databases">
        <title>Genomic Encyclopedia of Archaeal and Bacterial Type Strains, Phase II (KMG-II): from individual species to whole genera.</title>
        <authorList>
            <person name="Goeker M."/>
        </authorList>
    </citation>
    <scope>NUCLEOTIDE SEQUENCE [LARGE SCALE GENOMIC DNA]</scope>
    <source>
        <strain evidence="2 3">DSM 23424</strain>
    </source>
</reference>
<comment type="caution">
    <text evidence="2">The sequence shown here is derived from an EMBL/GenBank/DDBJ whole genome shotgun (WGS) entry which is preliminary data.</text>
</comment>
<name>A0A3L9YBQ3_9FLAO</name>
<dbReference type="InterPro" id="IPR045057">
    <property type="entry name" value="Gcn5-rel_NAT"/>
</dbReference>
<dbReference type="PANTHER" id="PTHR31435">
    <property type="entry name" value="PROTEIN NATD1"/>
    <property type="match status" value="1"/>
</dbReference>
<dbReference type="Gene3D" id="3.40.630.30">
    <property type="match status" value="1"/>
</dbReference>
<dbReference type="SUPFAM" id="SSF55729">
    <property type="entry name" value="Acyl-CoA N-acyltransferases (Nat)"/>
    <property type="match status" value="1"/>
</dbReference>
<dbReference type="InterPro" id="IPR016181">
    <property type="entry name" value="Acyl_CoA_acyltransferase"/>
</dbReference>
<proteinExistence type="predicted"/>
<dbReference type="AlphaFoldDB" id="A0A3L9YBQ3"/>
<gene>
    <name evidence="2" type="ORF">BXY75_2610</name>
</gene>
<dbReference type="RefSeq" id="WP_121908157.1">
    <property type="nucleotide sequence ID" value="NZ_REFC01000014.1"/>
</dbReference>
<keyword evidence="3" id="KW-1185">Reference proteome</keyword>
<organism evidence="2 3">
    <name type="scientific">Ulvibacter antarcticus</name>
    <dbReference type="NCBI Taxonomy" id="442714"/>
    <lineage>
        <taxon>Bacteria</taxon>
        <taxon>Pseudomonadati</taxon>
        <taxon>Bacteroidota</taxon>
        <taxon>Flavobacteriia</taxon>
        <taxon>Flavobacteriales</taxon>
        <taxon>Flavobacteriaceae</taxon>
        <taxon>Ulvibacter</taxon>
    </lineage>
</organism>
<feature type="domain" description="N-acetyltransferase" evidence="1">
    <location>
        <begin position="6"/>
        <end position="91"/>
    </location>
</feature>
<evidence type="ECO:0000259" key="1">
    <source>
        <dbReference type="PROSITE" id="PS51729"/>
    </source>
</evidence>
<dbReference type="PROSITE" id="PS51729">
    <property type="entry name" value="GNAT_YJDJ"/>
    <property type="match status" value="1"/>
</dbReference>
<dbReference type="Proteomes" id="UP000271339">
    <property type="component" value="Unassembled WGS sequence"/>
</dbReference>
<sequence>MEVIVSENKEKKRFEAKVEGNLALIEYIRAEDKVYLTHTEVPKALEGKGVASSMANQVLQQIKDENLKLVPLCPFIAAYLKRHPEWKELLAKGYSV</sequence>
<dbReference type="PANTHER" id="PTHR31435:SF10">
    <property type="entry name" value="BSR4717 PROTEIN"/>
    <property type="match status" value="1"/>
</dbReference>
<dbReference type="Pfam" id="PF14542">
    <property type="entry name" value="Acetyltransf_CG"/>
    <property type="match status" value="1"/>
</dbReference>
<evidence type="ECO:0000313" key="3">
    <source>
        <dbReference type="Proteomes" id="UP000271339"/>
    </source>
</evidence>
<dbReference type="OrthoDB" id="1120671at2"/>
<accession>A0A3L9YBQ3</accession>
<dbReference type="InterPro" id="IPR031165">
    <property type="entry name" value="GNAT_YJDJ"/>
</dbReference>
<dbReference type="EMBL" id="REFC01000014">
    <property type="protein sequence ID" value="RMA57804.1"/>
    <property type="molecule type" value="Genomic_DNA"/>
</dbReference>
<protein>
    <recommendedName>
        <fullName evidence="1">N-acetyltransferase domain-containing protein</fullName>
    </recommendedName>
</protein>